<dbReference type="Proteomes" id="UP000694865">
    <property type="component" value="Unplaced"/>
</dbReference>
<dbReference type="PROSITE" id="PS50097">
    <property type="entry name" value="BTB"/>
    <property type="match status" value="1"/>
</dbReference>
<dbReference type="InterPro" id="IPR000210">
    <property type="entry name" value="BTB/POZ_dom"/>
</dbReference>
<keyword evidence="2" id="KW-1185">Reference proteome</keyword>
<dbReference type="PANTHER" id="PTHR24410">
    <property type="entry name" value="HL07962P-RELATED"/>
    <property type="match status" value="1"/>
</dbReference>
<dbReference type="InterPro" id="IPR051481">
    <property type="entry name" value="BTB-POZ/Galectin-3-binding"/>
</dbReference>
<gene>
    <name evidence="3" type="primary">LOC102802230</name>
</gene>
<evidence type="ECO:0000313" key="3">
    <source>
        <dbReference type="RefSeq" id="XP_006817679.1"/>
    </source>
</evidence>
<proteinExistence type="predicted"/>
<dbReference type="SUPFAM" id="SSF54695">
    <property type="entry name" value="POZ domain"/>
    <property type="match status" value="1"/>
</dbReference>
<dbReference type="SMART" id="SM00225">
    <property type="entry name" value="BTB"/>
    <property type="match status" value="1"/>
</dbReference>
<feature type="domain" description="BTB" evidence="1">
    <location>
        <begin position="44"/>
        <end position="113"/>
    </location>
</feature>
<name>A0ABM0MCD8_SACKO</name>
<dbReference type="InterPro" id="IPR011333">
    <property type="entry name" value="SKP1/BTB/POZ_sf"/>
</dbReference>
<dbReference type="Pfam" id="PF07707">
    <property type="entry name" value="BACK"/>
    <property type="match status" value="1"/>
</dbReference>
<accession>A0ABM0MCD8</accession>
<sequence length="359" mass="42207">MQNTEHHCYAENDNETLKDTEKLIDDHSDLGEKMLNLFNNRELSDVVLQVGEFKFPAHRMILVNSSEYFERMFTQNWKEKDQKVVTLEVVEECHELFEGFLKYIYTNQLKISVYTVLHYYILADKYMVTPLKNSCLEFMIDNFNVNPDIKRVMAWMKCADRPGDLESKLKEKLIQFIALNLIMFEANHEFYRFDITFLKELLKRDDLTVPDEFTLHHWVIQWLKLTKSNKRSPVKILCELLPLIRFKTMPLEHLDELLNDDFVKEHSDHYVLEYIVPAFRYHAKSALPSSSKEHISEALRCYVYGSSRSSSKTKTKQRFCLPFARKNFQSNPTHAVHPISVKSMPLSATSSNADLGDKT</sequence>
<dbReference type="Gene3D" id="1.25.40.420">
    <property type="match status" value="1"/>
</dbReference>
<dbReference type="PANTHER" id="PTHR24410:SF41">
    <property type="entry name" value="HL07962P"/>
    <property type="match status" value="1"/>
</dbReference>
<dbReference type="Gene3D" id="3.30.710.10">
    <property type="entry name" value="Potassium Channel Kv1.1, Chain A"/>
    <property type="match status" value="1"/>
</dbReference>
<evidence type="ECO:0000259" key="1">
    <source>
        <dbReference type="PROSITE" id="PS50097"/>
    </source>
</evidence>
<dbReference type="RefSeq" id="XP_006817679.1">
    <property type="nucleotide sequence ID" value="XM_006817616.1"/>
</dbReference>
<dbReference type="SMART" id="SM00875">
    <property type="entry name" value="BACK"/>
    <property type="match status" value="1"/>
</dbReference>
<organism evidence="2 3">
    <name type="scientific">Saccoglossus kowalevskii</name>
    <name type="common">Acorn worm</name>
    <dbReference type="NCBI Taxonomy" id="10224"/>
    <lineage>
        <taxon>Eukaryota</taxon>
        <taxon>Metazoa</taxon>
        <taxon>Hemichordata</taxon>
        <taxon>Enteropneusta</taxon>
        <taxon>Harrimaniidae</taxon>
        <taxon>Saccoglossus</taxon>
    </lineage>
</organism>
<evidence type="ECO:0000313" key="2">
    <source>
        <dbReference type="Proteomes" id="UP000694865"/>
    </source>
</evidence>
<dbReference type="InterPro" id="IPR011705">
    <property type="entry name" value="BACK"/>
</dbReference>
<reference evidence="3" key="1">
    <citation type="submission" date="2025-08" db="UniProtKB">
        <authorList>
            <consortium name="RefSeq"/>
        </authorList>
    </citation>
    <scope>IDENTIFICATION</scope>
    <source>
        <tissue evidence="3">Testes</tissue>
    </source>
</reference>
<dbReference type="GeneID" id="102802230"/>
<dbReference type="Pfam" id="PF00651">
    <property type="entry name" value="BTB"/>
    <property type="match status" value="1"/>
</dbReference>
<protein>
    <submittedName>
        <fullName evidence="3">Kelch-like protein 7-like</fullName>
    </submittedName>
</protein>